<dbReference type="GO" id="GO:0020037">
    <property type="term" value="F:heme binding"/>
    <property type="evidence" value="ECO:0007669"/>
    <property type="project" value="InterPro"/>
</dbReference>
<evidence type="ECO:0000256" key="15">
    <source>
        <dbReference type="SAM" id="Phobius"/>
    </source>
</evidence>
<dbReference type="FunFam" id="1.10.630.10:FF:000042">
    <property type="entry name" value="Cytochrome P450"/>
    <property type="match status" value="1"/>
</dbReference>
<dbReference type="PRINTS" id="PR00385">
    <property type="entry name" value="P450"/>
</dbReference>
<evidence type="ECO:0000256" key="4">
    <source>
        <dbReference type="ARBA" id="ARBA00010617"/>
    </source>
</evidence>
<evidence type="ECO:0000256" key="12">
    <source>
        <dbReference type="ARBA" id="ARBA00023136"/>
    </source>
</evidence>
<comment type="cofactor">
    <cofactor evidence="1 13">
        <name>heme</name>
        <dbReference type="ChEBI" id="CHEBI:30413"/>
    </cofactor>
</comment>
<keyword evidence="8" id="KW-0492">Microsome</keyword>
<dbReference type="InterPro" id="IPR036396">
    <property type="entry name" value="Cyt_P450_sf"/>
</dbReference>
<reference evidence="16" key="1">
    <citation type="submission" date="2015-12" db="EMBL/GenBank/DDBJ databases">
        <title>De novo transcriptome assembly of four potential Pierce s Disease insect vectors from Arizona vineyards.</title>
        <authorList>
            <person name="Tassone E.E."/>
        </authorList>
    </citation>
    <scope>NUCLEOTIDE SEQUENCE</scope>
</reference>
<evidence type="ECO:0000313" key="17">
    <source>
        <dbReference type="EMBL" id="JAS27559.1"/>
    </source>
</evidence>
<dbReference type="AlphaFoldDB" id="A0A1B6DNA8"/>
<keyword evidence="5 13" id="KW-0349">Heme</keyword>
<keyword evidence="11 14" id="KW-0503">Monooxygenase</keyword>
<keyword evidence="9 14" id="KW-0560">Oxidoreductase</keyword>
<dbReference type="SUPFAM" id="SSF48264">
    <property type="entry name" value="Cytochrome P450"/>
    <property type="match status" value="1"/>
</dbReference>
<sequence>GFVVEWLTSVTFLIFVFCISVLYLYGTLTFNYWKKRGVVFMRPLPFLGTSKNIITRKRNHVEELQMIYDAFPGEKYVGLYSFRTPLLFLRDPTLIHEVLTSDFAYFHDRGVSSSVKVNPLSANLLNLQGAKWRNLRKKLSPVFTSGKLKTMMEELDACAKDLVEYLERSGDGVMEVRRMMAQFTTKVIGSIAFGCELDTLGNADSDFLKYGQQIFGISYRTMVNLFLTSVSPTLKEVLAVKSLRPEVEKFYMDFVRKSVAYREENGYERNDFLQLLINLRKEDASGASEFLQSQVQDGGKSSSERPVILDDVLMAANVFIFFIAGFETTASTLSYCLLELAVNPEIQTKARDDIKAAMKDKAKLDYDDVKEMKYLEQVVLETLRKYPVAVALHRMCTKEYQIPGTNVVLDEGSKVIIPMYSLHHDPQYYPEPDKFDPERFSEHNKKNIRNGTYLPFGDGPRICIGPPFSTLVSSFLKFIISCKKSFLLYPLCSLYATESLTKFMKNSSVCLFMTFSVKIFLNIGLTEQRNRASLALKVMLKSRLPFFRKSDSGSLRVSSSQPNAMDPITFIVYCDITLNISTSPLSNRVSSKYRVKSNAQDSSSPTMVRSFPEVNTGDSFCLNLLHFGPSTFNRFAAKGLIFSSILNPLSWNREKSEVRMSLIKTGSLTNNIGVRKANIPINFSSGKLL</sequence>
<evidence type="ECO:0000256" key="1">
    <source>
        <dbReference type="ARBA" id="ARBA00001971"/>
    </source>
</evidence>
<evidence type="ECO:0000256" key="10">
    <source>
        <dbReference type="ARBA" id="ARBA00023004"/>
    </source>
</evidence>
<evidence type="ECO:0000256" key="3">
    <source>
        <dbReference type="ARBA" id="ARBA00004406"/>
    </source>
</evidence>
<evidence type="ECO:0000313" key="16">
    <source>
        <dbReference type="EMBL" id="JAS27149.1"/>
    </source>
</evidence>
<dbReference type="PANTHER" id="PTHR24292:SF54">
    <property type="entry name" value="CYP9F3-RELATED"/>
    <property type="match status" value="1"/>
</dbReference>
<dbReference type="InterPro" id="IPR017972">
    <property type="entry name" value="Cyt_P450_CS"/>
</dbReference>
<proteinExistence type="inferred from homology"/>
<keyword evidence="10 13" id="KW-0408">Iron</keyword>
<evidence type="ECO:0008006" key="18">
    <source>
        <dbReference type="Google" id="ProtNLM"/>
    </source>
</evidence>
<dbReference type="GO" id="GO:0004497">
    <property type="term" value="F:monooxygenase activity"/>
    <property type="evidence" value="ECO:0007669"/>
    <property type="project" value="UniProtKB-KW"/>
</dbReference>
<dbReference type="PROSITE" id="PS00086">
    <property type="entry name" value="CYTOCHROME_P450"/>
    <property type="match status" value="1"/>
</dbReference>
<dbReference type="PRINTS" id="PR00463">
    <property type="entry name" value="EP450I"/>
</dbReference>
<dbReference type="InterPro" id="IPR002401">
    <property type="entry name" value="Cyt_P450_E_grp-I"/>
</dbReference>
<feature type="transmembrane region" description="Helical" evidence="15">
    <location>
        <begin position="6"/>
        <end position="26"/>
    </location>
</feature>
<dbReference type="InterPro" id="IPR050476">
    <property type="entry name" value="Insect_CytP450_Detox"/>
</dbReference>
<keyword evidence="7" id="KW-0256">Endoplasmic reticulum</keyword>
<dbReference type="GO" id="GO:0016705">
    <property type="term" value="F:oxidoreductase activity, acting on paired donors, with incorporation or reduction of molecular oxygen"/>
    <property type="evidence" value="ECO:0007669"/>
    <property type="project" value="InterPro"/>
</dbReference>
<keyword evidence="15" id="KW-0812">Transmembrane</keyword>
<dbReference type="Gene3D" id="1.10.630.10">
    <property type="entry name" value="Cytochrome P450"/>
    <property type="match status" value="1"/>
</dbReference>
<organism evidence="16">
    <name type="scientific">Clastoptera arizonana</name>
    <name type="common">Arizona spittle bug</name>
    <dbReference type="NCBI Taxonomy" id="38151"/>
    <lineage>
        <taxon>Eukaryota</taxon>
        <taxon>Metazoa</taxon>
        <taxon>Ecdysozoa</taxon>
        <taxon>Arthropoda</taxon>
        <taxon>Hexapoda</taxon>
        <taxon>Insecta</taxon>
        <taxon>Pterygota</taxon>
        <taxon>Neoptera</taxon>
        <taxon>Paraneoptera</taxon>
        <taxon>Hemiptera</taxon>
        <taxon>Auchenorrhyncha</taxon>
        <taxon>Cercopoidea</taxon>
        <taxon>Clastopteridae</taxon>
        <taxon>Clastoptera</taxon>
    </lineage>
</organism>
<comment type="similarity">
    <text evidence="4 14">Belongs to the cytochrome P450 family.</text>
</comment>
<feature type="binding site" description="axial binding residue" evidence="13">
    <location>
        <position position="463"/>
    </location>
    <ligand>
        <name>heme</name>
        <dbReference type="ChEBI" id="CHEBI:30413"/>
    </ligand>
    <ligandPart>
        <name>Fe</name>
        <dbReference type="ChEBI" id="CHEBI:18248"/>
    </ligandPart>
</feature>
<dbReference type="CDD" id="cd11056">
    <property type="entry name" value="CYP6-like"/>
    <property type="match status" value="1"/>
</dbReference>
<dbReference type="GO" id="GO:0005789">
    <property type="term" value="C:endoplasmic reticulum membrane"/>
    <property type="evidence" value="ECO:0007669"/>
    <property type="project" value="UniProtKB-SubCell"/>
</dbReference>
<protein>
    <recommendedName>
        <fullName evidence="18">Cytochrome P450</fullName>
    </recommendedName>
</protein>
<dbReference type="PANTHER" id="PTHR24292">
    <property type="entry name" value="CYTOCHROME P450"/>
    <property type="match status" value="1"/>
</dbReference>
<evidence type="ECO:0000256" key="6">
    <source>
        <dbReference type="ARBA" id="ARBA00022723"/>
    </source>
</evidence>
<gene>
    <name evidence="17" type="ORF">g.22926</name>
    <name evidence="16" type="ORF">g.22931</name>
</gene>
<dbReference type="Pfam" id="PF00067">
    <property type="entry name" value="p450"/>
    <property type="match status" value="1"/>
</dbReference>
<evidence type="ECO:0000256" key="9">
    <source>
        <dbReference type="ARBA" id="ARBA00023002"/>
    </source>
</evidence>
<evidence type="ECO:0000256" key="5">
    <source>
        <dbReference type="ARBA" id="ARBA00022617"/>
    </source>
</evidence>
<accession>A0A1B6DNA8</accession>
<comment type="subcellular location">
    <subcellularLocation>
        <location evidence="3">Endoplasmic reticulum membrane</location>
        <topology evidence="3">Peripheral membrane protein</topology>
    </subcellularLocation>
    <subcellularLocation>
        <location evidence="2">Microsome membrane</location>
        <topology evidence="2">Peripheral membrane protein</topology>
    </subcellularLocation>
</comment>
<keyword evidence="6 13" id="KW-0479">Metal-binding</keyword>
<evidence type="ECO:0000256" key="11">
    <source>
        <dbReference type="ARBA" id="ARBA00023033"/>
    </source>
</evidence>
<dbReference type="EMBL" id="GEDC01009739">
    <property type="protein sequence ID" value="JAS27559.1"/>
    <property type="molecule type" value="Transcribed_RNA"/>
</dbReference>
<feature type="non-terminal residue" evidence="16">
    <location>
        <position position="1"/>
    </location>
</feature>
<evidence type="ECO:0000256" key="7">
    <source>
        <dbReference type="ARBA" id="ARBA00022824"/>
    </source>
</evidence>
<evidence type="ECO:0000256" key="13">
    <source>
        <dbReference type="PIRSR" id="PIRSR602401-1"/>
    </source>
</evidence>
<keyword evidence="15" id="KW-1133">Transmembrane helix</keyword>
<evidence type="ECO:0000256" key="8">
    <source>
        <dbReference type="ARBA" id="ARBA00022848"/>
    </source>
</evidence>
<dbReference type="GO" id="GO:0005506">
    <property type="term" value="F:iron ion binding"/>
    <property type="evidence" value="ECO:0007669"/>
    <property type="project" value="InterPro"/>
</dbReference>
<evidence type="ECO:0000256" key="14">
    <source>
        <dbReference type="RuleBase" id="RU000461"/>
    </source>
</evidence>
<dbReference type="InterPro" id="IPR001128">
    <property type="entry name" value="Cyt_P450"/>
</dbReference>
<dbReference type="EMBL" id="GEDC01010149">
    <property type="protein sequence ID" value="JAS27149.1"/>
    <property type="molecule type" value="Transcribed_RNA"/>
</dbReference>
<name>A0A1B6DNA8_9HEMI</name>
<evidence type="ECO:0000256" key="2">
    <source>
        <dbReference type="ARBA" id="ARBA00004174"/>
    </source>
</evidence>
<keyword evidence="12 15" id="KW-0472">Membrane</keyword>